<keyword evidence="2" id="KW-0808">Transferase</keyword>
<protein>
    <submittedName>
        <fullName evidence="2">PfkB family carbohydrate kinase</fullName>
    </submittedName>
</protein>
<evidence type="ECO:0000313" key="3">
    <source>
        <dbReference type="Proteomes" id="UP001526430"/>
    </source>
</evidence>
<dbReference type="InterPro" id="IPR029056">
    <property type="entry name" value="Ribokinase-like"/>
</dbReference>
<reference evidence="2 3" key="1">
    <citation type="submission" date="2022-10" db="EMBL/GenBank/DDBJ databases">
        <title>Roseococcus glaciei nov., sp. nov., isolated from glacier.</title>
        <authorList>
            <person name="Liu Q."/>
            <person name="Xin Y.-H."/>
        </authorList>
    </citation>
    <scope>NUCLEOTIDE SEQUENCE [LARGE SCALE GENOMIC DNA]</scope>
    <source>
        <strain evidence="2 3">MDT2-1-1</strain>
    </source>
</reference>
<dbReference type="PANTHER" id="PTHR46969">
    <property type="entry name" value="BIFUNCTIONAL PROTEIN HLDE"/>
    <property type="match status" value="1"/>
</dbReference>
<dbReference type="SUPFAM" id="SSF53613">
    <property type="entry name" value="Ribokinase-like"/>
    <property type="match status" value="1"/>
</dbReference>
<keyword evidence="3" id="KW-1185">Reference proteome</keyword>
<feature type="domain" description="Carbohydrate kinase PfkB" evidence="1">
    <location>
        <begin position="30"/>
        <end position="322"/>
    </location>
</feature>
<dbReference type="EMBL" id="JAPFQI010000027">
    <property type="protein sequence ID" value="MCW8088120.1"/>
    <property type="molecule type" value="Genomic_DNA"/>
</dbReference>
<comment type="caution">
    <text evidence="2">The sequence shown here is derived from an EMBL/GenBank/DDBJ whole genome shotgun (WGS) entry which is preliminary data.</text>
</comment>
<keyword evidence="2" id="KW-0418">Kinase</keyword>
<accession>A0ABT3P128</accession>
<dbReference type="GO" id="GO:0016301">
    <property type="term" value="F:kinase activity"/>
    <property type="evidence" value="ECO:0007669"/>
    <property type="project" value="UniProtKB-KW"/>
</dbReference>
<evidence type="ECO:0000313" key="2">
    <source>
        <dbReference type="EMBL" id="MCW8088120.1"/>
    </source>
</evidence>
<dbReference type="PANTHER" id="PTHR46969:SF1">
    <property type="entry name" value="BIFUNCTIONAL PROTEIN HLDE"/>
    <property type="match status" value="1"/>
</dbReference>
<gene>
    <name evidence="2" type="ORF">OF850_21220</name>
</gene>
<dbReference type="InterPro" id="IPR011611">
    <property type="entry name" value="PfkB_dom"/>
</dbReference>
<name>A0ABT3P128_9PROT</name>
<dbReference type="Gene3D" id="3.40.1190.20">
    <property type="match status" value="1"/>
</dbReference>
<evidence type="ECO:0000259" key="1">
    <source>
        <dbReference type="Pfam" id="PF00294"/>
    </source>
</evidence>
<proteinExistence type="predicted"/>
<dbReference type="Proteomes" id="UP001526430">
    <property type="component" value="Unassembled WGS sequence"/>
</dbReference>
<organism evidence="2 3">
    <name type="scientific">Sabulicella glaciei</name>
    <dbReference type="NCBI Taxonomy" id="2984948"/>
    <lineage>
        <taxon>Bacteria</taxon>
        <taxon>Pseudomonadati</taxon>
        <taxon>Pseudomonadota</taxon>
        <taxon>Alphaproteobacteria</taxon>
        <taxon>Acetobacterales</taxon>
        <taxon>Acetobacteraceae</taxon>
        <taxon>Sabulicella</taxon>
    </lineage>
</organism>
<dbReference type="Pfam" id="PF00294">
    <property type="entry name" value="PfkB"/>
    <property type="match status" value="1"/>
</dbReference>
<dbReference type="RefSeq" id="WP_301592324.1">
    <property type="nucleotide sequence ID" value="NZ_JAPFQI010000027.1"/>
</dbReference>
<sequence length="455" mass="47849">MPHDTSAPPQREASTPSELAEAVKALGRATVLVVGDAMMDRYVYGHVGRISPEAPVPVLSVEREVALPGGAGNVVRNLTALGSAVAFVSVIGDDAAGSDLTGLIGGQPRVEPWLLVQGGRLTTVKTRFLSAGQHMLRTDHEQPSPIHPRLADRMVKIASDAVAVTTVLVLSDYRKGVLAGDIPGRLIQAARDAGRRVIVDPKGGDHGRFAGADLIIPEPEELSHATGLPVRDEASTAEAGRVLMAAHGFGAVLVPRGAEGLTLVRPEGVLHFRAEANEVHDPAGGGDAVVAVVSAALASGLSLEAAARLASLALGIVSRKSGIALARADELLEGLTPGRSALRKLVSLPLAVEVVERWRHRGWRVGFLHAAEPCPGSVTEQARRWCDRLMVGVEREDEGAVLLAERPEVDLITVCGAPGEEMLRLLRPDVMVSCDTDGALERILGEWGGELRPSP</sequence>